<gene>
    <name evidence="1" type="ORF">BB561_003452</name>
</gene>
<reference evidence="1 2" key="1">
    <citation type="journal article" date="2018" name="MBio">
        <title>Comparative Genomics Reveals the Core Gene Toolbox for the Fungus-Insect Symbiosis.</title>
        <authorList>
            <person name="Wang Y."/>
            <person name="Stata M."/>
            <person name="Wang W."/>
            <person name="Stajich J.E."/>
            <person name="White M.M."/>
            <person name="Moncalvo J.M."/>
        </authorList>
    </citation>
    <scope>NUCLEOTIDE SEQUENCE [LARGE SCALE GENOMIC DNA]</scope>
    <source>
        <strain evidence="1 2">SWE-8-4</strain>
    </source>
</reference>
<organism evidence="1 2">
    <name type="scientific">Smittium simulii</name>
    <dbReference type="NCBI Taxonomy" id="133385"/>
    <lineage>
        <taxon>Eukaryota</taxon>
        <taxon>Fungi</taxon>
        <taxon>Fungi incertae sedis</taxon>
        <taxon>Zoopagomycota</taxon>
        <taxon>Kickxellomycotina</taxon>
        <taxon>Harpellomycetes</taxon>
        <taxon>Harpellales</taxon>
        <taxon>Legeriomycetaceae</taxon>
        <taxon>Smittium</taxon>
    </lineage>
</organism>
<dbReference type="STRING" id="133385.A0A2T9YL83"/>
<proteinExistence type="predicted"/>
<dbReference type="EMBL" id="MBFR01000138">
    <property type="protein sequence ID" value="PVU93110.1"/>
    <property type="molecule type" value="Genomic_DNA"/>
</dbReference>
<evidence type="ECO:0008006" key="3">
    <source>
        <dbReference type="Google" id="ProtNLM"/>
    </source>
</evidence>
<name>A0A2T9YL83_9FUNG</name>
<protein>
    <recommendedName>
        <fullName evidence="3">Endonuclease/exonuclease/phosphatase domain-containing protein</fullName>
    </recommendedName>
</protein>
<accession>A0A2T9YL83</accession>
<sequence length="495" mass="56286">MCVGGSDKRIGCLYHQFSQNLQDALNFVINAIGDNYVTVEHNNLKKPKVLVKTPTIYSGRPVGIYQTDNYDKDVTIIKIQNFSGVAMSEIITSLNKNLSSVSTITDISASEDNKTCCYKPYDMKILFKKSDPEAEIPNLLEFENIVPSSDVPDSNNLNTYAESEAANKQFIEQKKKMHSEITLELSDQNNPFDKIALQPPNLKKNGARQRLSSNYIDMDLVEKLANNNSIADLEMQHKVYKNKNAQISDIDFLNNKKIIYSNSKKNSYPNKAVQQKNLNQNNLEFMKLFEEKDIAKKATKNCSISEKINKKLFKKINKNSLKIKKLLQSKKRSLKNRKKINLDFRNISEKKYLKNIMTVDGAQNQQNTSNNTNIKLNCWNIDELLTHSKTQGLNISEFQSNPHWISCKITADLIDNTQLNIVLINLHISSAGIRKKKALESLENHINKIKQLKNQPKILIVGNFNMDIAKTSKQIKKIGADIEQAIVLTSSELIN</sequence>
<evidence type="ECO:0000313" key="2">
    <source>
        <dbReference type="Proteomes" id="UP000245383"/>
    </source>
</evidence>
<evidence type="ECO:0000313" key="1">
    <source>
        <dbReference type="EMBL" id="PVU93110.1"/>
    </source>
</evidence>
<dbReference type="AlphaFoldDB" id="A0A2T9YL83"/>
<comment type="caution">
    <text evidence="1">The sequence shown here is derived from an EMBL/GenBank/DDBJ whole genome shotgun (WGS) entry which is preliminary data.</text>
</comment>
<keyword evidence="2" id="KW-1185">Reference proteome</keyword>
<dbReference type="Proteomes" id="UP000245383">
    <property type="component" value="Unassembled WGS sequence"/>
</dbReference>